<sequence>MFFILIGVLTILSVGITYLWFLGSQVYIDLSRSYAASNFPGDITATQKMAYQIFFPSSLLVSLFIFTFLLYLLFKKKIDFTFGKKVAMFSVSIACTVYFSIKLYIFIFL</sequence>
<protein>
    <submittedName>
        <fullName evidence="2">Uncharacterized protein</fullName>
    </submittedName>
</protein>
<dbReference type="RefSeq" id="WP_036161453.1">
    <property type="nucleotide sequence ID" value="NZ_JANTOO010000001.1"/>
</dbReference>
<accession>A0ABT2DIC0</accession>
<proteinExistence type="predicted"/>
<dbReference type="Proteomes" id="UP001525021">
    <property type="component" value="Unassembled WGS sequence"/>
</dbReference>
<dbReference type="EMBL" id="JANTOO010000001">
    <property type="protein sequence ID" value="MCS1394640.1"/>
    <property type="molecule type" value="Genomic_DNA"/>
</dbReference>
<comment type="caution">
    <text evidence="2">The sequence shown here is derived from an EMBL/GenBank/DDBJ whole genome shotgun (WGS) entry which is preliminary data.</text>
</comment>
<gene>
    <name evidence="2" type="ORF">NXZ79_00950</name>
</gene>
<keyword evidence="1" id="KW-0472">Membrane</keyword>
<name>A0ABT2DIC0_9BACI</name>
<evidence type="ECO:0000256" key="1">
    <source>
        <dbReference type="SAM" id="Phobius"/>
    </source>
</evidence>
<feature type="transmembrane region" description="Helical" evidence="1">
    <location>
        <begin position="53"/>
        <end position="74"/>
    </location>
</feature>
<reference evidence="2 3" key="1">
    <citation type="submission" date="2022-08" db="EMBL/GenBank/DDBJ databases">
        <title>Lysinibacillus sequencing.</title>
        <authorList>
            <person name="Dunlap C."/>
        </authorList>
    </citation>
    <scope>NUCLEOTIDE SEQUENCE [LARGE SCALE GENOMIC DNA]</scope>
    <source>
        <strain evidence="2 3">PB211</strain>
    </source>
</reference>
<keyword evidence="1" id="KW-1133">Transmembrane helix</keyword>
<keyword evidence="1" id="KW-0812">Transmembrane</keyword>
<feature type="transmembrane region" description="Helical" evidence="1">
    <location>
        <begin position="86"/>
        <end position="107"/>
    </location>
</feature>
<feature type="transmembrane region" description="Helical" evidence="1">
    <location>
        <begin position="7"/>
        <end position="28"/>
    </location>
</feature>
<evidence type="ECO:0000313" key="3">
    <source>
        <dbReference type="Proteomes" id="UP001525021"/>
    </source>
</evidence>
<organism evidence="2 3">
    <name type="scientific">Lysinibacillus pinottii</name>
    <dbReference type="NCBI Taxonomy" id="2973932"/>
    <lineage>
        <taxon>Bacteria</taxon>
        <taxon>Bacillati</taxon>
        <taxon>Bacillota</taxon>
        <taxon>Bacilli</taxon>
        <taxon>Bacillales</taxon>
        <taxon>Bacillaceae</taxon>
        <taxon>Lysinibacillus</taxon>
    </lineage>
</organism>
<evidence type="ECO:0000313" key="2">
    <source>
        <dbReference type="EMBL" id="MCS1394640.1"/>
    </source>
</evidence>
<keyword evidence="3" id="KW-1185">Reference proteome</keyword>